<dbReference type="SUPFAM" id="SSF49899">
    <property type="entry name" value="Concanavalin A-like lectins/glucanases"/>
    <property type="match status" value="1"/>
</dbReference>
<dbReference type="AlphaFoldDB" id="A0A9X2ZIE7"/>
<dbReference type="EMBL" id="JAOZEW010000034">
    <property type="protein sequence ID" value="MCV9930382.1"/>
    <property type="molecule type" value="Genomic_DNA"/>
</dbReference>
<sequence length="872" mass="93278">MQNFTYKKFLFLYSFILLFFVTFQIRAQFPFSESFTNSTAPNIQFGGSPPALLTGGAGLKNGYQDSEGNGFLRLTNNGIQQRGMVWSDLYAFPSAYGMTISFEYYSHTGNGSNGADGICFVLFDAAVPLVTSGAYGGSLGYAQQNGLNGFSGGYLGIGIDEYGNFAANSEGKSGGTAQVTSNSIVLRGKGSGTTDYPYLTSTQTTASPYLFSVPGKDRTATDNSKAGFRKIEIVLKPRAAGGFFIDVYLEHGNTKSLLINNYEYITEAPPMVKFAISSSTGGDNNFHEIRNLNLSVDQPTLFVPKAKSNAISGCAGLPATTSTDINTNNDGTVNVMAAINRESIDLDQDIPGIQSSKTVAGKGTFTYDYITGKVTFTPLNNSVEGPLTINYTFNDTYGKTSNVSAITYNSVVNRPPDVLESKIICSGDIYTWPVNGQSYSISGTYTKINDGCTANQVLELTATPRATDVITNGVTVCKGDTGSLSIATNNRPSISFDDTWYPLTDPKTFMPSRRSDNIPKCIFYDTKGASYRTITFSVNVTGTYTLKMTGLNTDYRAGYIYKGNYILGTCPEDGTWITGDDDYGVMGAKIPTLTAHLEIGTLYTLVSLVNAYESQDPLDYTWTLTPPDGGGFFLNPINAWYTAATGGAPIGWGTTFNPVGVPGSNLPNTSTAGSTTYYVGDITECTVRVPVIFKIKEDATVGASSSTPVVCINEILPSITHITLGITGIDSSINLPAGVTSSFSNNTITINGTPTVTGIFNYNINLIKDDNYCGTDTATGTITINDKPTAVTTTENICFGDSFVWDVDGQTYIASGTYTKNNNGCTADQVLELIVGAKPTTVTTTENICFGDSFVWDVDGQTYIASGTYTKN</sequence>
<accession>A0A9X2ZIE7</accession>
<name>A0A9X2ZIE7_9FLAO</name>
<comment type="caution">
    <text evidence="1">The sequence shown here is derived from an EMBL/GenBank/DDBJ whole genome shotgun (WGS) entry which is preliminary data.</text>
</comment>
<gene>
    <name evidence="1" type="ORF">OIU83_22170</name>
</gene>
<dbReference type="Gene3D" id="2.60.120.200">
    <property type="match status" value="1"/>
</dbReference>
<dbReference type="InterPro" id="IPR013320">
    <property type="entry name" value="ConA-like_dom_sf"/>
</dbReference>
<dbReference type="GO" id="GO:0004553">
    <property type="term" value="F:hydrolase activity, hydrolyzing O-glycosyl compounds"/>
    <property type="evidence" value="ECO:0007669"/>
    <property type="project" value="UniProtKB-ARBA"/>
</dbReference>
<dbReference type="Proteomes" id="UP001151079">
    <property type="component" value="Unassembled WGS sequence"/>
</dbReference>
<dbReference type="GO" id="GO:0005975">
    <property type="term" value="P:carbohydrate metabolic process"/>
    <property type="evidence" value="ECO:0007669"/>
    <property type="project" value="UniProtKB-ARBA"/>
</dbReference>
<keyword evidence="2" id="KW-1185">Reference proteome</keyword>
<proteinExistence type="predicted"/>
<evidence type="ECO:0000313" key="2">
    <source>
        <dbReference type="Proteomes" id="UP001151079"/>
    </source>
</evidence>
<dbReference type="InterPro" id="IPR013783">
    <property type="entry name" value="Ig-like_fold"/>
</dbReference>
<feature type="non-terminal residue" evidence="1">
    <location>
        <position position="872"/>
    </location>
</feature>
<protein>
    <submittedName>
        <fullName evidence="1">Uncharacterized protein</fullName>
    </submittedName>
</protein>
<reference evidence="1" key="1">
    <citation type="submission" date="2022-10" db="EMBL/GenBank/DDBJ databases">
        <title>Two novel species of Flavobacterium.</title>
        <authorList>
            <person name="Liu Q."/>
            <person name="Xin Y.-H."/>
        </authorList>
    </citation>
    <scope>NUCLEOTIDE SEQUENCE</scope>
    <source>
        <strain evidence="1">LS1R49</strain>
    </source>
</reference>
<dbReference type="Gene3D" id="2.60.40.10">
    <property type="entry name" value="Immunoglobulins"/>
    <property type="match status" value="1"/>
</dbReference>
<evidence type="ECO:0000313" key="1">
    <source>
        <dbReference type="EMBL" id="MCV9930382.1"/>
    </source>
</evidence>
<organism evidence="1 2">
    <name type="scientific">Flavobacterium shii</name>
    <dbReference type="NCBI Taxonomy" id="2987687"/>
    <lineage>
        <taxon>Bacteria</taxon>
        <taxon>Pseudomonadati</taxon>
        <taxon>Bacteroidota</taxon>
        <taxon>Flavobacteriia</taxon>
        <taxon>Flavobacteriales</taxon>
        <taxon>Flavobacteriaceae</taxon>
        <taxon>Flavobacterium</taxon>
    </lineage>
</organism>